<gene>
    <name evidence="1" type="ORF">OUO13_19955</name>
</gene>
<dbReference type="EMBL" id="JAPNOA010000059">
    <property type="protein sequence ID" value="MCY0967462.1"/>
    <property type="molecule type" value="Genomic_DNA"/>
</dbReference>
<name>A0A9X3ITG3_9GAMM</name>
<dbReference type="RefSeq" id="WP_283175659.1">
    <property type="nucleotide sequence ID" value="NZ_JAPNOA010000059.1"/>
</dbReference>
<accession>A0A9X3ITG3</accession>
<sequence>MPTYDYRCEANGQTYEVHHSMSLSPKTWAELCDAANLPLDASIPADSAVTRLLSAAGVVNNRVLKNPEAPACARGGCSGSCMG</sequence>
<protein>
    <submittedName>
        <fullName evidence="1">Zinc ribbon domain-containing protein</fullName>
    </submittedName>
</protein>
<reference evidence="1" key="1">
    <citation type="submission" date="2022-11" db="EMBL/GenBank/DDBJ databases">
        <title>Parathalassolutuus dongxingensis gen. nov., sp. nov., a novel member of family Oceanospirillaceae isolated from a coastal shrimp pond in Guangxi, China.</title>
        <authorList>
            <person name="Chen H."/>
        </authorList>
    </citation>
    <scope>NUCLEOTIDE SEQUENCE</scope>
    <source>
        <strain evidence="1">G-43</strain>
    </source>
</reference>
<evidence type="ECO:0000313" key="2">
    <source>
        <dbReference type="Proteomes" id="UP001150830"/>
    </source>
</evidence>
<evidence type="ECO:0000313" key="1">
    <source>
        <dbReference type="EMBL" id="MCY0967462.1"/>
    </source>
</evidence>
<dbReference type="Proteomes" id="UP001150830">
    <property type="component" value="Unassembled WGS sequence"/>
</dbReference>
<organism evidence="1 2">
    <name type="scientific">Parathalassolituus penaei</name>
    <dbReference type="NCBI Taxonomy" id="2997323"/>
    <lineage>
        <taxon>Bacteria</taxon>
        <taxon>Pseudomonadati</taxon>
        <taxon>Pseudomonadota</taxon>
        <taxon>Gammaproteobacteria</taxon>
        <taxon>Oceanospirillales</taxon>
        <taxon>Oceanospirillaceae</taxon>
        <taxon>Parathalassolituus</taxon>
    </lineage>
</organism>
<keyword evidence="2" id="KW-1185">Reference proteome</keyword>
<comment type="caution">
    <text evidence="1">The sequence shown here is derived from an EMBL/GenBank/DDBJ whole genome shotgun (WGS) entry which is preliminary data.</text>
</comment>
<proteinExistence type="predicted"/>
<dbReference type="AlphaFoldDB" id="A0A9X3ITG3"/>